<evidence type="ECO:0000256" key="13">
    <source>
        <dbReference type="ARBA" id="ARBA00023136"/>
    </source>
</evidence>
<keyword evidence="8" id="KW-0547">Nucleotide-binding</keyword>
<evidence type="ECO:0000256" key="5">
    <source>
        <dbReference type="ARBA" id="ARBA00022553"/>
    </source>
</evidence>
<dbReference type="Pfam" id="PF06580">
    <property type="entry name" value="His_kinase"/>
    <property type="match status" value="1"/>
</dbReference>
<evidence type="ECO:0000256" key="11">
    <source>
        <dbReference type="ARBA" id="ARBA00022989"/>
    </source>
</evidence>
<dbReference type="InterPro" id="IPR005467">
    <property type="entry name" value="His_kinase_dom"/>
</dbReference>
<dbReference type="CDD" id="cd12912">
    <property type="entry name" value="PDC2_MCP_like"/>
    <property type="match status" value="1"/>
</dbReference>
<feature type="transmembrane region" description="Helical" evidence="14">
    <location>
        <begin position="305"/>
        <end position="323"/>
    </location>
</feature>
<keyword evidence="13 14" id="KW-0472">Membrane</keyword>
<dbReference type="Pfam" id="PF02743">
    <property type="entry name" value="dCache_1"/>
    <property type="match status" value="1"/>
</dbReference>
<dbReference type="SMART" id="SM00304">
    <property type="entry name" value="HAMP"/>
    <property type="match status" value="1"/>
</dbReference>
<dbReference type="Gene3D" id="3.30.565.10">
    <property type="entry name" value="Histidine kinase-like ATPase, C-terminal domain"/>
    <property type="match status" value="1"/>
</dbReference>
<evidence type="ECO:0000256" key="8">
    <source>
        <dbReference type="ARBA" id="ARBA00022741"/>
    </source>
</evidence>
<evidence type="ECO:0000256" key="6">
    <source>
        <dbReference type="ARBA" id="ARBA00022679"/>
    </source>
</evidence>
<comment type="catalytic activity">
    <reaction evidence="1">
        <text>ATP + protein L-histidine = ADP + protein N-phospho-L-histidine.</text>
        <dbReference type="EC" id="2.7.13.3"/>
    </reaction>
</comment>
<feature type="domain" description="HAMP" evidence="16">
    <location>
        <begin position="325"/>
        <end position="377"/>
    </location>
</feature>
<dbReference type="GO" id="GO:0004673">
    <property type="term" value="F:protein histidine kinase activity"/>
    <property type="evidence" value="ECO:0007669"/>
    <property type="project" value="UniProtKB-EC"/>
</dbReference>
<accession>A0ABT8V7P7</accession>
<dbReference type="InterPro" id="IPR010559">
    <property type="entry name" value="Sig_transdc_His_kin_internal"/>
</dbReference>
<keyword evidence="7 14" id="KW-0812">Transmembrane</keyword>
<dbReference type="Pfam" id="PF00672">
    <property type="entry name" value="HAMP"/>
    <property type="match status" value="1"/>
</dbReference>
<keyword evidence="4" id="KW-1003">Cell membrane</keyword>
<evidence type="ECO:0000256" key="2">
    <source>
        <dbReference type="ARBA" id="ARBA00004651"/>
    </source>
</evidence>
<dbReference type="InterPro" id="IPR004358">
    <property type="entry name" value="Sig_transdc_His_kin-like_C"/>
</dbReference>
<dbReference type="RefSeq" id="WP_302878169.1">
    <property type="nucleotide sequence ID" value="NZ_JAUMKJ010000011.1"/>
</dbReference>
<evidence type="ECO:0000256" key="14">
    <source>
        <dbReference type="SAM" id="Phobius"/>
    </source>
</evidence>
<evidence type="ECO:0000256" key="9">
    <source>
        <dbReference type="ARBA" id="ARBA00022777"/>
    </source>
</evidence>
<dbReference type="SUPFAM" id="SSF55874">
    <property type="entry name" value="ATPase domain of HSP90 chaperone/DNA topoisomerase II/histidine kinase"/>
    <property type="match status" value="1"/>
</dbReference>
<dbReference type="CDD" id="cd06225">
    <property type="entry name" value="HAMP"/>
    <property type="match status" value="1"/>
</dbReference>
<evidence type="ECO:0000256" key="3">
    <source>
        <dbReference type="ARBA" id="ARBA00012438"/>
    </source>
</evidence>
<dbReference type="CDD" id="cd18773">
    <property type="entry name" value="PDC1_HK_sensor"/>
    <property type="match status" value="1"/>
</dbReference>
<evidence type="ECO:0000256" key="4">
    <source>
        <dbReference type="ARBA" id="ARBA00022475"/>
    </source>
</evidence>
<keyword evidence="12" id="KW-0902">Two-component regulatory system</keyword>
<comment type="subcellular location">
    <subcellularLocation>
        <location evidence="2">Cell membrane</location>
        <topology evidence="2">Multi-pass membrane protein</topology>
    </subcellularLocation>
</comment>
<dbReference type="InterPro" id="IPR003660">
    <property type="entry name" value="HAMP_dom"/>
</dbReference>
<keyword evidence="18" id="KW-1185">Reference proteome</keyword>
<keyword evidence="11 14" id="KW-1133">Transmembrane helix</keyword>
<dbReference type="PROSITE" id="PS50885">
    <property type="entry name" value="HAMP"/>
    <property type="match status" value="1"/>
</dbReference>
<dbReference type="Gene3D" id="6.10.340.10">
    <property type="match status" value="1"/>
</dbReference>
<keyword evidence="9 17" id="KW-0418">Kinase</keyword>
<organism evidence="17 18">
    <name type="scientific">Paenibacillus ehimensis</name>
    <dbReference type="NCBI Taxonomy" id="79264"/>
    <lineage>
        <taxon>Bacteria</taxon>
        <taxon>Bacillati</taxon>
        <taxon>Bacillota</taxon>
        <taxon>Bacilli</taxon>
        <taxon>Bacillales</taxon>
        <taxon>Paenibacillaceae</taxon>
        <taxon>Paenibacillus</taxon>
    </lineage>
</organism>
<evidence type="ECO:0000259" key="16">
    <source>
        <dbReference type="PROSITE" id="PS50885"/>
    </source>
</evidence>
<dbReference type="PROSITE" id="PS50109">
    <property type="entry name" value="HIS_KIN"/>
    <property type="match status" value="1"/>
</dbReference>
<protein>
    <recommendedName>
        <fullName evidence="3">histidine kinase</fullName>
        <ecNumber evidence="3">2.7.13.3</ecNumber>
    </recommendedName>
</protein>
<name>A0ABT8V7P7_9BACL</name>
<keyword evidence="6 17" id="KW-0808">Transferase</keyword>
<keyword evidence="5" id="KW-0597">Phosphoprotein</keyword>
<evidence type="ECO:0000256" key="1">
    <source>
        <dbReference type="ARBA" id="ARBA00000085"/>
    </source>
</evidence>
<evidence type="ECO:0000256" key="12">
    <source>
        <dbReference type="ARBA" id="ARBA00023012"/>
    </source>
</evidence>
<dbReference type="InterPro" id="IPR036890">
    <property type="entry name" value="HATPase_C_sf"/>
</dbReference>
<evidence type="ECO:0000313" key="18">
    <source>
        <dbReference type="Proteomes" id="UP001168883"/>
    </source>
</evidence>
<dbReference type="InterPro" id="IPR003594">
    <property type="entry name" value="HATPase_dom"/>
</dbReference>
<dbReference type="PANTHER" id="PTHR42713:SF2">
    <property type="entry name" value="TWO-COMPONENT SENSOR KINASE YESM"/>
    <property type="match status" value="1"/>
</dbReference>
<evidence type="ECO:0000259" key="15">
    <source>
        <dbReference type="PROSITE" id="PS50109"/>
    </source>
</evidence>
<feature type="domain" description="Histidine kinase" evidence="15">
    <location>
        <begin position="484"/>
        <end position="593"/>
    </location>
</feature>
<gene>
    <name evidence="17" type="ORF">Q3C12_10705</name>
</gene>
<sequence>MKPTLRPPLPWFQFKSIRSSIAAAFSCLILVSVGITSFISYRLSADAVEKNSQAYLSEIMKQVGANIQSYFTNMENISTLALTNKDIKYFISNTVFISEADRRIYEKRISDMFQSILYTRKDIASIMVFGYNGKFVSDRRSTSLNPHARPEEQLWYKQAKQEGGKPVVSSSHVQHVIQNEYRWVVSLSRELKSTDGIAGEGIFLVDLNLSVISEICSQVNLGKRGYVFIVDSGGNIVYHPQQQLIYSNLKSELIDKAMHTDSFVTYDGAESRIYSVHDTKFGWKIVGVAYTDELVTNKHTIQSSFLLLAVFGLAITLLLSFVLSHRFSKPIRNLQDKMKQVEKGNFDIRAEIEQENEIGQLGRTFNLMVGHTKELMSEIIKNEETKRKSELKVLQSQINPHFLYNTLDSIIWMAEGKKHEEVVLMTSALAKLFRASINKSDELVPVFIEIEHIRSYLLIQKMRYKEKLDYRIDVSKDIMACKTIKILLQPFVENAIYHGIKNKPGCGLITISGGEKDGKLVFTVEDNGLGMTPEQLRHILVPKKGTERGKGAGVGIANVHERIQLYFGTSYGVSFESEPEKGTRVTLTIPKSE</sequence>
<feature type="transmembrane region" description="Helical" evidence="14">
    <location>
        <begin position="21"/>
        <end position="41"/>
    </location>
</feature>
<evidence type="ECO:0000256" key="7">
    <source>
        <dbReference type="ARBA" id="ARBA00022692"/>
    </source>
</evidence>
<dbReference type="EMBL" id="JAUMKJ010000011">
    <property type="protein sequence ID" value="MDO3677470.1"/>
    <property type="molecule type" value="Genomic_DNA"/>
</dbReference>
<dbReference type="PANTHER" id="PTHR42713">
    <property type="entry name" value="HISTIDINE KINASE-RELATED"/>
    <property type="match status" value="1"/>
</dbReference>
<evidence type="ECO:0000256" key="10">
    <source>
        <dbReference type="ARBA" id="ARBA00022840"/>
    </source>
</evidence>
<dbReference type="SMART" id="SM00387">
    <property type="entry name" value="HATPase_c"/>
    <property type="match status" value="1"/>
</dbReference>
<dbReference type="Pfam" id="PF02518">
    <property type="entry name" value="HATPase_c"/>
    <property type="match status" value="1"/>
</dbReference>
<keyword evidence="10" id="KW-0067">ATP-binding</keyword>
<dbReference type="SUPFAM" id="SSF158472">
    <property type="entry name" value="HAMP domain-like"/>
    <property type="match status" value="1"/>
</dbReference>
<reference evidence="17" key="1">
    <citation type="submission" date="2023-07" db="EMBL/GenBank/DDBJ databases">
        <authorList>
            <person name="Aktuganov G."/>
            <person name="Boyko T."/>
            <person name="Delegan Y."/>
            <person name="Galimzianova N."/>
            <person name="Gilvanova E."/>
            <person name="Korobov V."/>
            <person name="Kuzmina L."/>
            <person name="Melentiev A."/>
            <person name="Milman P."/>
            <person name="Ryabova A."/>
            <person name="Stupak E."/>
            <person name="Yasakov T."/>
            <person name="Zharikova N."/>
            <person name="Zhurenko E."/>
        </authorList>
    </citation>
    <scope>NUCLEOTIDE SEQUENCE</scope>
    <source>
        <strain evidence="17">IB-739</strain>
    </source>
</reference>
<dbReference type="Gene3D" id="3.30.450.20">
    <property type="entry name" value="PAS domain"/>
    <property type="match status" value="2"/>
</dbReference>
<proteinExistence type="predicted"/>
<dbReference type="InterPro" id="IPR033479">
    <property type="entry name" value="dCache_1"/>
</dbReference>
<dbReference type="PRINTS" id="PR00344">
    <property type="entry name" value="BCTRLSENSOR"/>
</dbReference>
<comment type="caution">
    <text evidence="17">The sequence shown here is derived from an EMBL/GenBank/DDBJ whole genome shotgun (WGS) entry which is preliminary data.</text>
</comment>
<dbReference type="EC" id="2.7.13.3" evidence="3"/>
<dbReference type="Proteomes" id="UP001168883">
    <property type="component" value="Unassembled WGS sequence"/>
</dbReference>
<dbReference type="InterPro" id="IPR051552">
    <property type="entry name" value="HptR"/>
</dbReference>
<evidence type="ECO:0000313" key="17">
    <source>
        <dbReference type="EMBL" id="MDO3677470.1"/>
    </source>
</evidence>